<feature type="region of interest" description="Disordered" evidence="10">
    <location>
        <begin position="63"/>
        <end position="105"/>
    </location>
</feature>
<evidence type="ECO:0000313" key="14">
    <source>
        <dbReference type="Proteomes" id="UP000033874"/>
    </source>
</evidence>
<dbReference type="EMBL" id="LBIC01000001">
    <property type="protein sequence ID" value="KKW93778.1"/>
    <property type="molecule type" value="Genomic_DNA"/>
</dbReference>
<keyword evidence="5" id="KW-0997">Cell inner membrane</keyword>
<keyword evidence="6 11" id="KW-0812">Transmembrane</keyword>
<comment type="similarity">
    <text evidence="2">Belongs to the TonB family.</text>
</comment>
<evidence type="ECO:0000256" key="8">
    <source>
        <dbReference type="ARBA" id="ARBA00022989"/>
    </source>
</evidence>
<keyword evidence="7" id="KW-0653">Protein transport</keyword>
<dbReference type="InterPro" id="IPR037682">
    <property type="entry name" value="TonB_C"/>
</dbReference>
<dbReference type="AlphaFoldDB" id="A0A0M3AV47"/>
<proteinExistence type="inferred from homology"/>
<dbReference type="InterPro" id="IPR006260">
    <property type="entry name" value="TonB/TolA_C"/>
</dbReference>
<sequence>MRLMMLRTAGGATGGEGSSGYRSGGRSPIGIGGAVAIHALAAGIFLLMPKEMIDTFKPDILRTYAVPDDPPPPEQTPPETESKVEPQSHPTVVEKPVVTPPPSETGYKAEAKPFAGMDNGKGIEITPPVTPPMPDPVLVDASIDPRALAAFQPDYPGTMVRQGMEGKVTVRVTIAADGHVIDIERLSATDESFWLTTQRHALRKWRFRPATRDGLAVSSTKVLTVYFRLADV</sequence>
<dbReference type="RefSeq" id="WP_046762218.1">
    <property type="nucleotide sequence ID" value="NZ_LBIC01000001.1"/>
</dbReference>
<dbReference type="PROSITE" id="PS52015">
    <property type="entry name" value="TONB_CTD"/>
    <property type="match status" value="1"/>
</dbReference>
<dbReference type="Pfam" id="PF03544">
    <property type="entry name" value="TonB_C"/>
    <property type="match status" value="1"/>
</dbReference>
<evidence type="ECO:0000256" key="7">
    <source>
        <dbReference type="ARBA" id="ARBA00022927"/>
    </source>
</evidence>
<protein>
    <submittedName>
        <fullName evidence="13">Energy transducer TonB</fullName>
    </submittedName>
</protein>
<evidence type="ECO:0000256" key="10">
    <source>
        <dbReference type="SAM" id="MobiDB-lite"/>
    </source>
</evidence>
<feature type="region of interest" description="Disordered" evidence="10">
    <location>
        <begin position="1"/>
        <end position="22"/>
    </location>
</feature>
<keyword evidence="8 11" id="KW-1133">Transmembrane helix</keyword>
<dbReference type="GO" id="GO:0055085">
    <property type="term" value="P:transmembrane transport"/>
    <property type="evidence" value="ECO:0007669"/>
    <property type="project" value="InterPro"/>
</dbReference>
<evidence type="ECO:0000256" key="11">
    <source>
        <dbReference type="SAM" id="Phobius"/>
    </source>
</evidence>
<evidence type="ECO:0000256" key="4">
    <source>
        <dbReference type="ARBA" id="ARBA00022475"/>
    </source>
</evidence>
<gene>
    <name evidence="13" type="ORF">YP76_03685</name>
</gene>
<keyword evidence="3" id="KW-0813">Transport</keyword>
<dbReference type="GO" id="GO:0015031">
    <property type="term" value="P:protein transport"/>
    <property type="evidence" value="ECO:0007669"/>
    <property type="project" value="UniProtKB-KW"/>
</dbReference>
<evidence type="ECO:0000256" key="9">
    <source>
        <dbReference type="ARBA" id="ARBA00023136"/>
    </source>
</evidence>
<feature type="transmembrane region" description="Helical" evidence="11">
    <location>
        <begin position="29"/>
        <end position="48"/>
    </location>
</feature>
<keyword evidence="4" id="KW-1003">Cell membrane</keyword>
<dbReference type="PANTHER" id="PTHR33446:SF2">
    <property type="entry name" value="PROTEIN TONB"/>
    <property type="match status" value="1"/>
</dbReference>
<dbReference type="Proteomes" id="UP000033874">
    <property type="component" value="Unassembled WGS sequence"/>
</dbReference>
<keyword evidence="9 11" id="KW-0472">Membrane</keyword>
<evidence type="ECO:0000256" key="1">
    <source>
        <dbReference type="ARBA" id="ARBA00004383"/>
    </source>
</evidence>
<evidence type="ECO:0000256" key="2">
    <source>
        <dbReference type="ARBA" id="ARBA00006555"/>
    </source>
</evidence>
<evidence type="ECO:0000256" key="3">
    <source>
        <dbReference type="ARBA" id="ARBA00022448"/>
    </source>
</evidence>
<dbReference type="GO" id="GO:0098797">
    <property type="term" value="C:plasma membrane protein complex"/>
    <property type="evidence" value="ECO:0007669"/>
    <property type="project" value="TreeGrafter"/>
</dbReference>
<accession>A0A0M3AV47</accession>
<dbReference type="NCBIfam" id="TIGR01352">
    <property type="entry name" value="tonB_Cterm"/>
    <property type="match status" value="1"/>
</dbReference>
<comment type="subcellular location">
    <subcellularLocation>
        <location evidence="1">Cell inner membrane</location>
        <topology evidence="1">Single-pass membrane protein</topology>
        <orientation evidence="1">Periplasmic side</orientation>
    </subcellularLocation>
</comment>
<evidence type="ECO:0000259" key="12">
    <source>
        <dbReference type="PROSITE" id="PS52015"/>
    </source>
</evidence>
<dbReference type="Gene3D" id="3.30.1150.10">
    <property type="match status" value="1"/>
</dbReference>
<evidence type="ECO:0000313" key="13">
    <source>
        <dbReference type="EMBL" id="KKW93778.1"/>
    </source>
</evidence>
<dbReference type="PATRIC" id="fig|56193.3.peg.753"/>
<dbReference type="PANTHER" id="PTHR33446">
    <property type="entry name" value="PROTEIN TONB-RELATED"/>
    <property type="match status" value="1"/>
</dbReference>
<keyword evidence="14" id="KW-1185">Reference proteome</keyword>
<evidence type="ECO:0000256" key="5">
    <source>
        <dbReference type="ARBA" id="ARBA00022519"/>
    </source>
</evidence>
<dbReference type="SUPFAM" id="SSF74653">
    <property type="entry name" value="TolA/TonB C-terminal domain"/>
    <property type="match status" value="1"/>
</dbReference>
<dbReference type="STRING" id="56193.YP76_03685"/>
<comment type="caution">
    <text evidence="13">The sequence shown here is derived from an EMBL/GenBank/DDBJ whole genome shotgun (WGS) entry which is preliminary data.</text>
</comment>
<dbReference type="InterPro" id="IPR051045">
    <property type="entry name" value="TonB-dependent_transducer"/>
</dbReference>
<evidence type="ECO:0000256" key="6">
    <source>
        <dbReference type="ARBA" id="ARBA00022692"/>
    </source>
</evidence>
<dbReference type="GO" id="GO:0031992">
    <property type="term" value="F:energy transducer activity"/>
    <property type="evidence" value="ECO:0007669"/>
    <property type="project" value="TreeGrafter"/>
</dbReference>
<reference evidence="13 14" key="1">
    <citation type="submission" date="2015-04" db="EMBL/GenBank/DDBJ databases">
        <title>Genome sequence of aromatic hydrocarbons-degrading Sphingobium chungbukense DJ77.</title>
        <authorList>
            <person name="Kim Y.-C."/>
            <person name="Chae J.-C."/>
        </authorList>
    </citation>
    <scope>NUCLEOTIDE SEQUENCE [LARGE SCALE GENOMIC DNA]</scope>
    <source>
        <strain evidence="13 14">DJ77</strain>
    </source>
</reference>
<feature type="domain" description="TonB C-terminal" evidence="12">
    <location>
        <begin position="140"/>
        <end position="232"/>
    </location>
</feature>
<organism evidence="13 14">
    <name type="scientific">Sphingobium chungbukense</name>
    <dbReference type="NCBI Taxonomy" id="56193"/>
    <lineage>
        <taxon>Bacteria</taxon>
        <taxon>Pseudomonadati</taxon>
        <taxon>Pseudomonadota</taxon>
        <taxon>Alphaproteobacteria</taxon>
        <taxon>Sphingomonadales</taxon>
        <taxon>Sphingomonadaceae</taxon>
        <taxon>Sphingobium</taxon>
    </lineage>
</organism>
<name>A0A0M3AV47_9SPHN</name>